<name>A0A381QR90_9ZZZZ</name>
<organism evidence="9">
    <name type="scientific">marine metagenome</name>
    <dbReference type="NCBI Taxonomy" id="408172"/>
    <lineage>
        <taxon>unclassified sequences</taxon>
        <taxon>metagenomes</taxon>
        <taxon>ecological metagenomes</taxon>
    </lineage>
</organism>
<evidence type="ECO:0000256" key="1">
    <source>
        <dbReference type="ARBA" id="ARBA00004370"/>
    </source>
</evidence>
<dbReference type="InterPro" id="IPR023707">
    <property type="entry name" value="OM_assembly_BamA"/>
</dbReference>
<keyword evidence="4" id="KW-0732">Signal</keyword>
<dbReference type="GO" id="GO:0071709">
    <property type="term" value="P:membrane assembly"/>
    <property type="evidence" value="ECO:0007669"/>
    <property type="project" value="InterPro"/>
</dbReference>
<dbReference type="PANTHER" id="PTHR12815">
    <property type="entry name" value="SORTING AND ASSEMBLY MACHINERY SAMM50 PROTEIN FAMILY MEMBER"/>
    <property type="match status" value="1"/>
</dbReference>
<dbReference type="PROSITE" id="PS51779">
    <property type="entry name" value="POTRA"/>
    <property type="match status" value="3"/>
</dbReference>
<reference evidence="9" key="1">
    <citation type="submission" date="2018-05" db="EMBL/GenBank/DDBJ databases">
        <authorList>
            <person name="Lanie J.A."/>
            <person name="Ng W.-L."/>
            <person name="Kazmierczak K.M."/>
            <person name="Andrzejewski T.M."/>
            <person name="Davidsen T.M."/>
            <person name="Wayne K.J."/>
            <person name="Tettelin H."/>
            <person name="Glass J.I."/>
            <person name="Rusch D."/>
            <person name="Podicherti R."/>
            <person name="Tsui H.-C.T."/>
            <person name="Winkler M.E."/>
        </authorList>
    </citation>
    <scope>NUCLEOTIDE SEQUENCE</scope>
</reference>
<comment type="subcellular location">
    <subcellularLocation>
        <location evidence="1">Membrane</location>
    </subcellularLocation>
</comment>
<protein>
    <recommendedName>
        <fullName evidence="8">POTRA domain-containing protein</fullName>
    </recommendedName>
</protein>
<dbReference type="AlphaFoldDB" id="A0A381QR90"/>
<evidence type="ECO:0000256" key="7">
    <source>
        <dbReference type="ARBA" id="ARBA00023237"/>
    </source>
</evidence>
<dbReference type="Gene3D" id="3.10.20.310">
    <property type="entry name" value="membrane protein fhac"/>
    <property type="match status" value="5"/>
</dbReference>
<evidence type="ECO:0000313" key="9">
    <source>
        <dbReference type="EMBL" id="SUZ81620.1"/>
    </source>
</evidence>
<proteinExistence type="predicted"/>
<keyword evidence="6" id="KW-0472">Membrane</keyword>
<evidence type="ECO:0000259" key="8">
    <source>
        <dbReference type="PROSITE" id="PS51779"/>
    </source>
</evidence>
<gene>
    <name evidence="9" type="ORF">METZ01_LOCUS34474</name>
</gene>
<dbReference type="Pfam" id="PF01103">
    <property type="entry name" value="Omp85"/>
    <property type="match status" value="1"/>
</dbReference>
<keyword evidence="5" id="KW-0677">Repeat</keyword>
<feature type="domain" description="POTRA" evidence="8">
    <location>
        <begin position="18"/>
        <end position="90"/>
    </location>
</feature>
<dbReference type="GO" id="GO:0019867">
    <property type="term" value="C:outer membrane"/>
    <property type="evidence" value="ECO:0007669"/>
    <property type="project" value="InterPro"/>
</dbReference>
<dbReference type="EMBL" id="UINC01001475">
    <property type="protein sequence ID" value="SUZ81620.1"/>
    <property type="molecule type" value="Genomic_DNA"/>
</dbReference>
<dbReference type="Gene3D" id="2.40.160.50">
    <property type="entry name" value="membrane protein fhac: a member of the omp85/tpsb transporter family"/>
    <property type="match status" value="1"/>
</dbReference>
<keyword evidence="2" id="KW-1134">Transmembrane beta strand</keyword>
<feature type="domain" description="POTRA" evidence="8">
    <location>
        <begin position="365"/>
        <end position="439"/>
    </location>
</feature>
<evidence type="ECO:0000256" key="2">
    <source>
        <dbReference type="ARBA" id="ARBA00022452"/>
    </source>
</evidence>
<accession>A0A381QR90</accession>
<sequence length="807" mass="92837">MSIFFLAVFVMAQAPPSFKLKEVRVEGNIATSENMVLYTAGLQDGQEVSTEDFRRAVKRLWELGVFSNIQIHFDGETPEGILISIEVEESPVLGEVIFNGNKKIKDKKFKSELSFQRGMRIKPNFITKTIKKMKGLYKEKGYFLVEIEGEMKPSVVGSEEGKKDVVFTIKEGKKVKIKDIQIRGNANNFGWIASKSWIPLPQFIRKNLSLNKLRWQLKETKIRTWWRLWAAAFDEKKFEEDLETLATFYRDEGYRDFTILSDSIYYEPKKKGLVVHINVDEGNRYKYQDVTWEGHTLYETEDLANVLNLEKGDYFSQSSFQEAFQGVQSLYMDRGYLYVNIEPFFTPVGEDSVNIHFSITENNQVYIRHINISGNEKTRENVIRRELDIFPGDLFRRALMERSIRKLHVLNYFDPTSLSPNVIPIDEDEIDLDITLQEKSSDKASANIGFTGIYGMTGGANVEFNNFQGRGQVLSVGFEVGTQMSVMNNYGTPGKYESFNIRFMDPMFRDTPNRIGFSIFYTFRGQGNSYYFYPFDQRSRGASIQWGRRLKWPDDYFRAYWEMTVRKAEYMGDEEILNQYIGNFRESTGISLRQSISRDSRDRAEFPTQGSRATWESTFSGGILGGDENYHKHVLTLDWYTPTFWKFVLTSSLKVGTIRMLNTGGDNFAYIPPYERFIMGGNGIPYGTMLRGYPDNAVGPTTSQGRSIGGNTILKYTTEFRVPFSENPVVYGMLFAEAGGVWNDTRLMQSLGFPRRYPLELKRSAGIGIRFFMPMIGQLGFDMGYGFDDITGDGNPQGWEYTIIFGR</sequence>
<dbReference type="InterPro" id="IPR000184">
    <property type="entry name" value="Bac_surfAg_D15"/>
</dbReference>
<keyword evidence="7" id="KW-0998">Cell outer membrane</keyword>
<feature type="domain" description="POTRA" evidence="8">
    <location>
        <begin position="285"/>
        <end position="362"/>
    </location>
</feature>
<dbReference type="Pfam" id="PF07244">
    <property type="entry name" value="POTRA"/>
    <property type="match status" value="5"/>
</dbReference>
<evidence type="ECO:0000256" key="6">
    <source>
        <dbReference type="ARBA" id="ARBA00023136"/>
    </source>
</evidence>
<evidence type="ECO:0000256" key="5">
    <source>
        <dbReference type="ARBA" id="ARBA00022737"/>
    </source>
</evidence>
<dbReference type="PANTHER" id="PTHR12815:SF47">
    <property type="entry name" value="TRANSLOCATION AND ASSEMBLY MODULE SUBUNIT TAMA"/>
    <property type="match status" value="1"/>
</dbReference>
<evidence type="ECO:0000256" key="4">
    <source>
        <dbReference type="ARBA" id="ARBA00022729"/>
    </source>
</evidence>
<dbReference type="InterPro" id="IPR039910">
    <property type="entry name" value="D15-like"/>
</dbReference>
<evidence type="ECO:0000256" key="3">
    <source>
        <dbReference type="ARBA" id="ARBA00022692"/>
    </source>
</evidence>
<dbReference type="InterPro" id="IPR010827">
    <property type="entry name" value="BamA/TamA_POTRA"/>
</dbReference>
<dbReference type="NCBIfam" id="TIGR03303">
    <property type="entry name" value="OM_YaeT"/>
    <property type="match status" value="1"/>
</dbReference>
<keyword evidence="3" id="KW-0812">Transmembrane</keyword>
<dbReference type="InterPro" id="IPR034746">
    <property type="entry name" value="POTRA"/>
</dbReference>
<dbReference type="PIRSF" id="PIRSF006076">
    <property type="entry name" value="OM_assembly_OMP85"/>
    <property type="match status" value="1"/>
</dbReference>